<evidence type="ECO:0008006" key="3">
    <source>
        <dbReference type="Google" id="ProtNLM"/>
    </source>
</evidence>
<accession>A0A379MSI6</accession>
<evidence type="ECO:0000313" key="1">
    <source>
        <dbReference type="EMBL" id="SUE34485.1"/>
    </source>
</evidence>
<proteinExistence type="predicted"/>
<dbReference type="RefSeq" id="WP_027291656.1">
    <property type="nucleotide sequence ID" value="NZ_UGVL01000001.1"/>
</dbReference>
<dbReference type="Pfam" id="PF15415">
    <property type="entry name" value="Mfa_like_2"/>
    <property type="match status" value="1"/>
</dbReference>
<dbReference type="PROSITE" id="PS51257">
    <property type="entry name" value="PROKAR_LIPOPROTEIN"/>
    <property type="match status" value="1"/>
</dbReference>
<organism evidence="1 2">
    <name type="scientific">Rikenella microfusus</name>
    <dbReference type="NCBI Taxonomy" id="28139"/>
    <lineage>
        <taxon>Bacteria</taxon>
        <taxon>Pseudomonadati</taxon>
        <taxon>Bacteroidota</taxon>
        <taxon>Bacteroidia</taxon>
        <taxon>Bacteroidales</taxon>
        <taxon>Rikenellaceae</taxon>
        <taxon>Rikenella</taxon>
    </lineage>
</organism>
<evidence type="ECO:0000313" key="2">
    <source>
        <dbReference type="Proteomes" id="UP000255233"/>
    </source>
</evidence>
<protein>
    <recommendedName>
        <fullName evidence="3">Fimbrillin family protein</fullName>
    </recommendedName>
</protein>
<name>A0A379MSI6_9BACT</name>
<dbReference type="EMBL" id="UGVL01000001">
    <property type="protein sequence ID" value="SUE34485.1"/>
    <property type="molecule type" value="Genomic_DNA"/>
</dbReference>
<dbReference type="InterPro" id="IPR029231">
    <property type="entry name" value="Mfa-like_2"/>
</dbReference>
<keyword evidence="2" id="KW-1185">Reference proteome</keyword>
<dbReference type="Gene3D" id="2.60.40.2630">
    <property type="match status" value="1"/>
</dbReference>
<dbReference type="Gene3D" id="2.60.40.3730">
    <property type="entry name" value="Fimbrillin-like"/>
    <property type="match status" value="1"/>
</dbReference>
<sequence>MKRYLVVAAALLAVAGCQRRPLEWGDPAGENCRVRFRAGSLAEVLPAPETSKASGQLVPLPEGATVRVVAYQRQGDGQGSPDPSLDTWKASSTYKVESGDLVPCLVSDDGAAIPGDAESMELHNGTYDFYAYSAARKLEADNRTVKGVGHGEDFMGAFIGSRTINRSSSTVSLEFEHECAKITFAIVPADGMQCEDLTATSVKLKKLAAAPAADYTIGGDLVPSVGGEESVGEITTFAYKDDGQKGQGASGSGIFLPKTAGTVPAEFTVRVNSTSYRLTAELPEISFGKGNNYRFTAKVKQTSVELVLTVLPWDTSEWGDGTEIGGFPDQTITVGEWSGVSWDDDAVGADPSQGLVVGTWTSAPSWGSDTQVGGN</sequence>
<dbReference type="AlphaFoldDB" id="A0A379MSI6"/>
<reference evidence="1 2" key="1">
    <citation type="submission" date="2018-06" db="EMBL/GenBank/DDBJ databases">
        <authorList>
            <consortium name="Pathogen Informatics"/>
            <person name="Doyle S."/>
        </authorList>
    </citation>
    <scope>NUCLEOTIDE SEQUENCE [LARGE SCALE GENOMIC DNA]</scope>
    <source>
        <strain evidence="1 2">NCTC11190</strain>
    </source>
</reference>
<dbReference type="Proteomes" id="UP000255233">
    <property type="component" value="Unassembled WGS sequence"/>
</dbReference>
<gene>
    <name evidence="1" type="ORF">NCTC11190_01709</name>
</gene>